<dbReference type="GO" id="GO:0005886">
    <property type="term" value="C:plasma membrane"/>
    <property type="evidence" value="ECO:0007669"/>
    <property type="project" value="TreeGrafter"/>
</dbReference>
<dbReference type="Gene3D" id="3.40.390.10">
    <property type="entry name" value="Collagenase (Catalytic Domain)"/>
    <property type="match status" value="1"/>
</dbReference>
<evidence type="ECO:0000256" key="5">
    <source>
        <dbReference type="ARBA" id="ARBA00022801"/>
    </source>
</evidence>
<dbReference type="Proteomes" id="UP000248926">
    <property type="component" value="Unassembled WGS sequence"/>
</dbReference>
<evidence type="ECO:0000259" key="9">
    <source>
        <dbReference type="Pfam" id="PF01431"/>
    </source>
</evidence>
<keyword evidence="12" id="KW-1185">Reference proteome</keyword>
<feature type="signal peptide" evidence="8">
    <location>
        <begin position="1"/>
        <end position="27"/>
    </location>
</feature>
<keyword evidence="4" id="KW-0479">Metal-binding</keyword>
<dbReference type="PRINTS" id="PR00786">
    <property type="entry name" value="NEPRILYSIN"/>
</dbReference>
<dbReference type="PROSITE" id="PS51318">
    <property type="entry name" value="TAT"/>
    <property type="match status" value="1"/>
</dbReference>
<sequence length="687" mass="76537">MHANSSLLRRRLLALALAAAAVGSAYAASPTVVAKPDVVAGNIDTSINPGDDFFEFANGAWLKAHPIPAEESQWGIAQVVQDELYAKLRKISEDAAAQKQAAAGSDEQKIGDFWTTAMDQPLADRLGAAPLKDELARIDAVHDVNSALDAAFALQPLGVDAFFDFGVSQDEKQSDAMAVHLAQGGLGLPERDYYFNSEQGVAKARTAYIAHLGRMFRLLGADETDARQSATQVMAFETALAKVSRPLADLRDPEKNYNKMAPSELTTKHTPAIAWDTRLAAWKLSAPTVIVGQPEFFDGLQSLLAKTPAPVLRDYLRVHLADEYASYLSQAFDDEHFDFYGRTLSGQAQQKPRWKRALRAENGALGMILGRIYVKDYFSEASKQRYNTMVEAVRTAYGERIDKLDWMSPATKAKAHEKLAAVTRKVGYPDKWKDYSKLIIGHDSYAQNMMRAQRWAFDDMLSKYGKPVDRSEWEMTPQTYNAYYNPSNNEIVLPAAQFMIPGFADSEIDDAVVYGYVAASTIGHEITHGFDDEGRQYDAKGNLLDWWTRQDAERFNQRAQVMVKQFNAFEPLPGLHINGQASLGENIADFGGIMIGLDAFKKTAQYQKGEKVAGYTPLQRFFLGYALGWLSQQREARLRNSLLADVHAPAKYRVNGPLSNVPDFYEAFGVKPGQPMWRPENQRVKIW</sequence>
<protein>
    <submittedName>
        <fullName evidence="11">Metalloendopeptidase</fullName>
    </submittedName>
</protein>
<dbReference type="AlphaFoldDB" id="A0A328P2Y9"/>
<dbReference type="RefSeq" id="WP_111984080.1">
    <property type="nucleotide sequence ID" value="NZ_NFZS01000004.1"/>
</dbReference>
<dbReference type="GO" id="GO:0016485">
    <property type="term" value="P:protein processing"/>
    <property type="evidence" value="ECO:0007669"/>
    <property type="project" value="TreeGrafter"/>
</dbReference>
<evidence type="ECO:0000259" key="10">
    <source>
        <dbReference type="Pfam" id="PF05649"/>
    </source>
</evidence>
<dbReference type="EMBL" id="NFZS01000004">
    <property type="protein sequence ID" value="RAO75611.1"/>
    <property type="molecule type" value="Genomic_DNA"/>
</dbReference>
<gene>
    <name evidence="11" type="ORF">CA260_16260</name>
</gene>
<dbReference type="PANTHER" id="PTHR11733:SF167">
    <property type="entry name" value="FI17812P1-RELATED"/>
    <property type="match status" value="1"/>
</dbReference>
<evidence type="ECO:0000256" key="3">
    <source>
        <dbReference type="ARBA" id="ARBA00022670"/>
    </source>
</evidence>
<dbReference type="InterPro" id="IPR018497">
    <property type="entry name" value="Peptidase_M13_C"/>
</dbReference>
<reference evidence="11 12" key="1">
    <citation type="journal article" date="2018" name="Genet. Mol. Biol.">
        <title>The genome sequence of Dyella jiangningensis FCAV SCS01 from a lignocellulose-decomposing microbial consortium metagenome reveals potential for biotechnological applications.</title>
        <authorList>
            <person name="Desiderato J.G."/>
            <person name="Alvarenga D.O."/>
            <person name="Constancio M.T.L."/>
            <person name="Alves L.M.C."/>
            <person name="Varani A.M."/>
        </authorList>
    </citation>
    <scope>NUCLEOTIDE SEQUENCE [LARGE SCALE GENOMIC DNA]</scope>
    <source>
        <strain evidence="11 12">FCAV SCS01</strain>
    </source>
</reference>
<dbReference type="Gene3D" id="1.10.1380.10">
    <property type="entry name" value="Neutral endopeptidase , domain2"/>
    <property type="match status" value="1"/>
</dbReference>
<evidence type="ECO:0000256" key="4">
    <source>
        <dbReference type="ARBA" id="ARBA00022723"/>
    </source>
</evidence>
<dbReference type="CDD" id="cd08662">
    <property type="entry name" value="M13"/>
    <property type="match status" value="1"/>
</dbReference>
<evidence type="ECO:0000313" key="11">
    <source>
        <dbReference type="EMBL" id="RAO75611.1"/>
    </source>
</evidence>
<feature type="domain" description="Peptidase M13 C-terminal" evidence="9">
    <location>
        <begin position="481"/>
        <end position="683"/>
    </location>
</feature>
<organism evidence="11 12">
    <name type="scientific">Dyella jiangningensis</name>
    <dbReference type="NCBI Taxonomy" id="1379159"/>
    <lineage>
        <taxon>Bacteria</taxon>
        <taxon>Pseudomonadati</taxon>
        <taxon>Pseudomonadota</taxon>
        <taxon>Gammaproteobacteria</taxon>
        <taxon>Lysobacterales</taxon>
        <taxon>Rhodanobacteraceae</taxon>
        <taxon>Dyella</taxon>
    </lineage>
</organism>
<dbReference type="SUPFAM" id="SSF55486">
    <property type="entry name" value="Metalloproteases ('zincins'), catalytic domain"/>
    <property type="match status" value="1"/>
</dbReference>
<dbReference type="PANTHER" id="PTHR11733">
    <property type="entry name" value="ZINC METALLOPROTEASE FAMILY M13 NEPRILYSIN-RELATED"/>
    <property type="match status" value="1"/>
</dbReference>
<evidence type="ECO:0000256" key="8">
    <source>
        <dbReference type="SAM" id="SignalP"/>
    </source>
</evidence>
<dbReference type="GO" id="GO:0046872">
    <property type="term" value="F:metal ion binding"/>
    <property type="evidence" value="ECO:0007669"/>
    <property type="project" value="UniProtKB-KW"/>
</dbReference>
<dbReference type="Pfam" id="PF01431">
    <property type="entry name" value="Peptidase_M13"/>
    <property type="match status" value="1"/>
</dbReference>
<feature type="chain" id="PRO_5016387355" evidence="8">
    <location>
        <begin position="28"/>
        <end position="687"/>
    </location>
</feature>
<evidence type="ECO:0000256" key="6">
    <source>
        <dbReference type="ARBA" id="ARBA00022833"/>
    </source>
</evidence>
<dbReference type="InterPro" id="IPR008753">
    <property type="entry name" value="Peptidase_M13_N"/>
</dbReference>
<keyword evidence="7" id="KW-0482">Metalloprotease</keyword>
<keyword evidence="8" id="KW-0732">Signal</keyword>
<dbReference type="InterPro" id="IPR024079">
    <property type="entry name" value="MetalloPept_cat_dom_sf"/>
</dbReference>
<comment type="caution">
    <text evidence="11">The sequence shown here is derived from an EMBL/GenBank/DDBJ whole genome shotgun (WGS) entry which is preliminary data.</text>
</comment>
<comment type="similarity">
    <text evidence="2">Belongs to the peptidase M13 family.</text>
</comment>
<keyword evidence="5" id="KW-0378">Hydrolase</keyword>
<evidence type="ECO:0000256" key="2">
    <source>
        <dbReference type="ARBA" id="ARBA00007357"/>
    </source>
</evidence>
<keyword evidence="6" id="KW-0862">Zinc</keyword>
<feature type="domain" description="Peptidase M13 N-terminal" evidence="10">
    <location>
        <begin position="49"/>
        <end position="429"/>
    </location>
</feature>
<dbReference type="InterPro" id="IPR000718">
    <property type="entry name" value="Peptidase_M13"/>
</dbReference>
<dbReference type="InterPro" id="IPR042089">
    <property type="entry name" value="Peptidase_M13_dom_2"/>
</dbReference>
<evidence type="ECO:0000256" key="1">
    <source>
        <dbReference type="ARBA" id="ARBA00001947"/>
    </source>
</evidence>
<comment type="cofactor">
    <cofactor evidence="1">
        <name>Zn(2+)</name>
        <dbReference type="ChEBI" id="CHEBI:29105"/>
    </cofactor>
</comment>
<dbReference type="PROSITE" id="PS51885">
    <property type="entry name" value="NEPRILYSIN"/>
    <property type="match status" value="1"/>
</dbReference>
<proteinExistence type="inferred from homology"/>
<dbReference type="GO" id="GO:0004222">
    <property type="term" value="F:metalloendopeptidase activity"/>
    <property type="evidence" value="ECO:0007669"/>
    <property type="project" value="InterPro"/>
</dbReference>
<name>A0A328P2Y9_9GAMM</name>
<evidence type="ECO:0000313" key="12">
    <source>
        <dbReference type="Proteomes" id="UP000248926"/>
    </source>
</evidence>
<accession>A0A328P2Y9</accession>
<dbReference type="OrthoDB" id="9775677at2"/>
<keyword evidence="3" id="KW-0645">Protease</keyword>
<evidence type="ECO:0000256" key="7">
    <source>
        <dbReference type="ARBA" id="ARBA00023049"/>
    </source>
</evidence>
<dbReference type="InterPro" id="IPR006311">
    <property type="entry name" value="TAT_signal"/>
</dbReference>
<dbReference type="Pfam" id="PF05649">
    <property type="entry name" value="Peptidase_M13_N"/>
    <property type="match status" value="1"/>
</dbReference>